<protein>
    <submittedName>
        <fullName evidence="2">Alpha/beta hydrolase</fullName>
    </submittedName>
</protein>
<dbReference type="EMBL" id="JADIKK010000008">
    <property type="protein sequence ID" value="MFK2878303.1"/>
    <property type="molecule type" value="Genomic_DNA"/>
</dbReference>
<organism evidence="2 3">
    <name type="scientific">Rhodanobacter hydrolyticus</name>
    <dbReference type="NCBI Taxonomy" id="2250595"/>
    <lineage>
        <taxon>Bacteria</taxon>
        <taxon>Pseudomonadati</taxon>
        <taxon>Pseudomonadota</taxon>
        <taxon>Gammaproteobacteria</taxon>
        <taxon>Lysobacterales</taxon>
        <taxon>Rhodanobacteraceae</taxon>
        <taxon>Rhodanobacter</taxon>
    </lineage>
</organism>
<dbReference type="SUPFAM" id="SSF53474">
    <property type="entry name" value="alpha/beta-Hydrolases"/>
    <property type="match status" value="1"/>
</dbReference>
<keyword evidence="2" id="KW-0378">Hydrolase</keyword>
<reference evidence="2 3" key="1">
    <citation type="submission" date="2020-10" db="EMBL/GenBank/DDBJ databases">
        <title>Phylogeny of dyella-like bacteria.</title>
        <authorList>
            <person name="Fu J."/>
        </authorList>
    </citation>
    <scope>NUCLEOTIDE SEQUENCE [LARGE SCALE GENOMIC DNA]</scope>
    <source>
        <strain evidence="2 3">KACC 19113</strain>
    </source>
</reference>
<comment type="caution">
    <text evidence="2">The sequence shown here is derived from an EMBL/GenBank/DDBJ whole genome shotgun (WGS) entry which is preliminary data.</text>
</comment>
<gene>
    <name evidence="2" type="ORF">ISP25_14595</name>
</gene>
<dbReference type="PANTHER" id="PTHR43433:SF3">
    <property type="entry name" value="NON-HEME CHLOROPEROXIDASE"/>
    <property type="match status" value="1"/>
</dbReference>
<accession>A0ABW8J7W0</accession>
<dbReference type="PRINTS" id="PR00111">
    <property type="entry name" value="ABHYDROLASE"/>
</dbReference>
<dbReference type="InterPro" id="IPR029058">
    <property type="entry name" value="AB_hydrolase_fold"/>
</dbReference>
<evidence type="ECO:0000313" key="2">
    <source>
        <dbReference type="EMBL" id="MFK2878303.1"/>
    </source>
</evidence>
<dbReference type="GO" id="GO:0016787">
    <property type="term" value="F:hydrolase activity"/>
    <property type="evidence" value="ECO:0007669"/>
    <property type="project" value="UniProtKB-KW"/>
</dbReference>
<dbReference type="RefSeq" id="WP_404614927.1">
    <property type="nucleotide sequence ID" value="NZ_JADIKK010000008.1"/>
</dbReference>
<name>A0ABW8J7W0_9GAMM</name>
<dbReference type="Pfam" id="PF00561">
    <property type="entry name" value="Abhydrolase_1"/>
    <property type="match status" value="1"/>
</dbReference>
<feature type="domain" description="AB hydrolase-1" evidence="1">
    <location>
        <begin position="22"/>
        <end position="255"/>
    </location>
</feature>
<evidence type="ECO:0000313" key="3">
    <source>
        <dbReference type="Proteomes" id="UP001620339"/>
    </source>
</evidence>
<evidence type="ECO:0000259" key="1">
    <source>
        <dbReference type="Pfam" id="PF00561"/>
    </source>
</evidence>
<sequence length="277" mass="31134">MSHFTTTDGTQLFYRDCGRGQPIVFVASWALDSRAWGPYMLHFQELGYRCIALDRRGHGRSDDPGHGYRLDRLADDLAELLEHLDLRDVSLVAHSMASGEATRYLARHGRGRVARAVFLAPTAPSYVEGSREPWSMDEPTTAAVLAAIRRDLAYWLTDNANDFFLPAETGTTPEYMQYTIDMICGVSLQALVECFRAKRVDLREELRNLPVPLLVIHGNRDVSEPVQQGRATAAMVPDGRFLEYDGAPHGFYHTHYERLVADIHAFLREAGVMPRAA</sequence>
<dbReference type="Proteomes" id="UP001620339">
    <property type="component" value="Unassembled WGS sequence"/>
</dbReference>
<proteinExistence type="predicted"/>
<keyword evidence="3" id="KW-1185">Reference proteome</keyword>
<dbReference type="InterPro" id="IPR000073">
    <property type="entry name" value="AB_hydrolase_1"/>
</dbReference>
<dbReference type="Gene3D" id="3.40.50.1820">
    <property type="entry name" value="alpha/beta hydrolase"/>
    <property type="match status" value="1"/>
</dbReference>
<dbReference type="PANTHER" id="PTHR43433">
    <property type="entry name" value="HYDROLASE, ALPHA/BETA FOLD FAMILY PROTEIN"/>
    <property type="match status" value="1"/>
</dbReference>
<dbReference type="InterPro" id="IPR050471">
    <property type="entry name" value="AB_hydrolase"/>
</dbReference>